<dbReference type="GO" id="GO:0015031">
    <property type="term" value="P:protein transport"/>
    <property type="evidence" value="ECO:0007669"/>
    <property type="project" value="UniProtKB-KW"/>
</dbReference>
<evidence type="ECO:0000313" key="4">
    <source>
        <dbReference type="EMBL" id="KIO15521.1"/>
    </source>
</evidence>
<keyword evidence="2" id="KW-0813">Transport</keyword>
<organism evidence="4 5">
    <name type="scientific">Tulasnella calospora MUT 4182</name>
    <dbReference type="NCBI Taxonomy" id="1051891"/>
    <lineage>
        <taxon>Eukaryota</taxon>
        <taxon>Fungi</taxon>
        <taxon>Dikarya</taxon>
        <taxon>Basidiomycota</taxon>
        <taxon>Agaricomycotina</taxon>
        <taxon>Agaricomycetes</taxon>
        <taxon>Cantharellales</taxon>
        <taxon>Tulasnellaceae</taxon>
        <taxon>Tulasnella</taxon>
    </lineage>
</organism>
<dbReference type="PANTHER" id="PTHR23316">
    <property type="entry name" value="IMPORTIN ALPHA"/>
    <property type="match status" value="1"/>
</dbReference>
<evidence type="ECO:0000256" key="1">
    <source>
        <dbReference type="ARBA" id="ARBA00010394"/>
    </source>
</evidence>
<dbReference type="AlphaFoldDB" id="A0A0C3PZW6"/>
<dbReference type="EMBL" id="KN824000">
    <property type="protein sequence ID" value="KIO15521.1"/>
    <property type="molecule type" value="Genomic_DNA"/>
</dbReference>
<dbReference type="InterPro" id="IPR016024">
    <property type="entry name" value="ARM-type_fold"/>
</dbReference>
<reference evidence="4 5" key="1">
    <citation type="submission" date="2014-04" db="EMBL/GenBank/DDBJ databases">
        <authorList>
            <consortium name="DOE Joint Genome Institute"/>
            <person name="Kuo A."/>
            <person name="Girlanda M."/>
            <person name="Perotto S."/>
            <person name="Kohler A."/>
            <person name="Nagy L.G."/>
            <person name="Floudas D."/>
            <person name="Copeland A."/>
            <person name="Barry K.W."/>
            <person name="Cichocki N."/>
            <person name="Veneault-Fourrey C."/>
            <person name="LaButti K."/>
            <person name="Lindquist E.A."/>
            <person name="Lipzen A."/>
            <person name="Lundell T."/>
            <person name="Morin E."/>
            <person name="Murat C."/>
            <person name="Sun H."/>
            <person name="Tunlid A."/>
            <person name="Henrissat B."/>
            <person name="Grigoriev I.V."/>
            <person name="Hibbett D.S."/>
            <person name="Martin F."/>
            <person name="Nordberg H.P."/>
            <person name="Cantor M.N."/>
            <person name="Hua S.X."/>
        </authorList>
    </citation>
    <scope>NUCLEOTIDE SEQUENCE [LARGE SCALE GENOMIC DNA]</scope>
    <source>
        <strain evidence="4 5">MUT 4182</strain>
    </source>
</reference>
<accession>A0A0C3PZW6</accession>
<sequence>EGGVAPLLGVLDAYDPDDPSKNQGSQVLQAAQALESITESLKNITESFEPGSDEYEVTQDIRSTLAVYIMNQTDETTESLEASLLALENILSTESDLDALPYSIVPRLVELCTAKHSFTRQVALGCVGLILAGSHKGINRLAEAGIIGAIRPCITSEDGEERRRACWAASIIAVGTLDEDEALMAAGLAPSLVQVVSDPEEGSSARGHAACALARLASEQGEPDDKILETLLEAACLDGLLSALTLKNQSVVEESLNAITAFVHRRWSGKQRAIEMLKAAGGVAALRAFKLRPEPDLARERLGTHMILEYTLQESSLPPRV</sequence>
<dbReference type="HOGENOM" id="CLU_1035085_0_0_1"/>
<reference evidence="5" key="2">
    <citation type="submission" date="2015-01" db="EMBL/GenBank/DDBJ databases">
        <title>Evolutionary Origins and Diversification of the Mycorrhizal Mutualists.</title>
        <authorList>
            <consortium name="DOE Joint Genome Institute"/>
            <consortium name="Mycorrhizal Genomics Consortium"/>
            <person name="Kohler A."/>
            <person name="Kuo A."/>
            <person name="Nagy L.G."/>
            <person name="Floudas D."/>
            <person name="Copeland A."/>
            <person name="Barry K.W."/>
            <person name="Cichocki N."/>
            <person name="Veneault-Fourrey C."/>
            <person name="LaButti K."/>
            <person name="Lindquist E.A."/>
            <person name="Lipzen A."/>
            <person name="Lundell T."/>
            <person name="Morin E."/>
            <person name="Murat C."/>
            <person name="Riley R."/>
            <person name="Ohm R."/>
            <person name="Sun H."/>
            <person name="Tunlid A."/>
            <person name="Henrissat B."/>
            <person name="Grigoriev I.V."/>
            <person name="Hibbett D.S."/>
            <person name="Martin F."/>
        </authorList>
    </citation>
    <scope>NUCLEOTIDE SEQUENCE [LARGE SCALE GENOMIC DNA]</scope>
    <source>
        <strain evidence="5">MUT 4182</strain>
    </source>
</reference>
<comment type="similarity">
    <text evidence="1">Belongs to the importin alpha family.</text>
</comment>
<evidence type="ECO:0000256" key="2">
    <source>
        <dbReference type="ARBA" id="ARBA00022448"/>
    </source>
</evidence>
<name>A0A0C3PZW6_9AGAM</name>
<feature type="non-terminal residue" evidence="4">
    <location>
        <position position="1"/>
    </location>
</feature>
<dbReference type="SUPFAM" id="SSF48371">
    <property type="entry name" value="ARM repeat"/>
    <property type="match status" value="1"/>
</dbReference>
<dbReference type="Gene3D" id="1.25.10.10">
    <property type="entry name" value="Leucine-rich Repeat Variant"/>
    <property type="match status" value="1"/>
</dbReference>
<evidence type="ECO:0000256" key="3">
    <source>
        <dbReference type="ARBA" id="ARBA00022927"/>
    </source>
</evidence>
<keyword evidence="3" id="KW-0653">Protein transport</keyword>
<proteinExistence type="inferred from homology"/>
<dbReference type="Proteomes" id="UP000054248">
    <property type="component" value="Unassembled WGS sequence"/>
</dbReference>
<dbReference type="InterPro" id="IPR011989">
    <property type="entry name" value="ARM-like"/>
</dbReference>
<protein>
    <submittedName>
        <fullName evidence="4">Uncharacterized protein</fullName>
    </submittedName>
</protein>
<gene>
    <name evidence="4" type="ORF">M407DRAFT_34895</name>
</gene>
<evidence type="ECO:0000313" key="5">
    <source>
        <dbReference type="Proteomes" id="UP000054248"/>
    </source>
</evidence>
<dbReference type="STRING" id="1051891.A0A0C3PZW6"/>
<keyword evidence="5" id="KW-1185">Reference proteome</keyword>